<dbReference type="KEGG" id="hgi:ABY42_03170"/>
<feature type="transmembrane region" description="Helical" evidence="1">
    <location>
        <begin position="112"/>
        <end position="131"/>
    </location>
</feature>
<name>A0A0K1IQQ4_HALGI</name>
<evidence type="ECO:0000256" key="1">
    <source>
        <dbReference type="SAM" id="Phobius"/>
    </source>
</evidence>
<dbReference type="GeneID" id="59458337"/>
<feature type="transmembrane region" description="Helical" evidence="1">
    <location>
        <begin position="41"/>
        <end position="60"/>
    </location>
</feature>
<feature type="transmembrane region" description="Helical" evidence="1">
    <location>
        <begin position="12"/>
        <end position="29"/>
    </location>
</feature>
<dbReference type="AlphaFoldDB" id="A0A0K1IQQ4"/>
<evidence type="ECO:0000313" key="3">
    <source>
        <dbReference type="EMBL" id="QOS10819.1"/>
    </source>
</evidence>
<accession>A0A0K1IQQ4</accession>
<dbReference type="PATRIC" id="fig|35746.4.peg.670"/>
<evidence type="ECO:0000313" key="4">
    <source>
        <dbReference type="Proteomes" id="UP000066124"/>
    </source>
</evidence>
<gene>
    <name evidence="2" type="ORF">ABY42_03170</name>
    <name evidence="3" type="ORF">HfgLR_03370</name>
</gene>
<keyword evidence="1" id="KW-0812">Transmembrane</keyword>
<sequence>MASFLAELLGAPFNAFHLLFLGLVGYWVSLDAAERGSNASLPWALGCVVFQPLVVGYLLYRSRIGGRPEPAGVQERLVGTFVISHFVAAQLWFALRLVDVVASVAYPPVVELQYYLALFAVGAVPGFLLVWNRGWARIRRTLGWVHEQEREGVQQ</sequence>
<keyword evidence="1" id="KW-0472">Membrane</keyword>
<dbReference type="EMBL" id="CP063205">
    <property type="protein sequence ID" value="QOS10819.1"/>
    <property type="molecule type" value="Genomic_DNA"/>
</dbReference>
<keyword evidence="1" id="KW-1133">Transmembrane helix</keyword>
<dbReference type="Proteomes" id="UP000066124">
    <property type="component" value="Chromosome"/>
</dbReference>
<reference evidence="3" key="3">
    <citation type="journal article" date="2021" name="Front. Microbiol.">
        <title>Cellular and Genomic Properties of Haloferax gibbonsii LR2-5, the Host of Euryarchaeal Virus HFTV1.</title>
        <authorList>
            <person name="Tittes C."/>
            <person name="Schwarzer S."/>
            <person name="Pfeiffer F."/>
            <person name="Dyall-Smith M."/>
            <person name="Rodriguez-Franco M."/>
            <person name="Oksanen H.M."/>
            <person name="Quax T.E.F."/>
        </authorList>
    </citation>
    <scope>NUCLEOTIDE SEQUENCE</scope>
    <source>
        <strain evidence="3">LR2-5</strain>
    </source>
</reference>
<organism evidence="2 4">
    <name type="scientific">Haloferax gibbonsii</name>
    <dbReference type="NCBI Taxonomy" id="35746"/>
    <lineage>
        <taxon>Archaea</taxon>
        <taxon>Methanobacteriati</taxon>
        <taxon>Methanobacteriota</taxon>
        <taxon>Stenosarchaea group</taxon>
        <taxon>Halobacteria</taxon>
        <taxon>Halobacteriales</taxon>
        <taxon>Haloferacaceae</taxon>
        <taxon>Haloferax</taxon>
    </lineage>
</organism>
<proteinExistence type="predicted"/>
<reference evidence="4" key="1">
    <citation type="journal article" date="2015" name="J. Biotechnol.">
        <title>Complete genome sequence of Haloferax gibbonsii strain ARA6, a potential producer of polyhydroxyalkanoates and halocins isolated from Araruama, Rio de Janeiro, Brasil.</title>
        <authorList>
            <person name="Pinto L.H."/>
            <person name="D'Alincourt Carvalho-Assef A.P."/>
            <person name="Vieira R.P."/>
            <person name="Clementino M.M."/>
            <person name="Albano R.M."/>
        </authorList>
    </citation>
    <scope>NUCLEOTIDE SEQUENCE [LARGE SCALE GENOMIC DNA]</scope>
    <source>
        <strain evidence="4">ARA6</strain>
    </source>
</reference>
<reference evidence="2" key="2">
    <citation type="submission" date="2015-06" db="EMBL/GenBank/DDBJ databases">
        <authorList>
            <person name="Hoefler B.C."/>
            <person name="Straight P.D."/>
        </authorList>
    </citation>
    <scope>NUCLEOTIDE SEQUENCE [LARGE SCALE GENOMIC DNA]</scope>
    <source>
        <strain evidence="2">ARA6</strain>
    </source>
</reference>
<evidence type="ECO:0000313" key="2">
    <source>
        <dbReference type="EMBL" id="AKU06791.1"/>
    </source>
</evidence>
<feature type="transmembrane region" description="Helical" evidence="1">
    <location>
        <begin position="81"/>
        <end position="106"/>
    </location>
</feature>
<dbReference type="EMBL" id="CP011947">
    <property type="protein sequence ID" value="AKU06791.1"/>
    <property type="molecule type" value="Genomic_DNA"/>
</dbReference>
<dbReference type="RefSeq" id="WP_050458704.1">
    <property type="nucleotide sequence ID" value="NZ_CP011947.1"/>
</dbReference>
<protein>
    <submittedName>
        <fullName evidence="2">Uncharacterized protein</fullName>
    </submittedName>
</protein>
<dbReference type="Proteomes" id="UP000663064">
    <property type="component" value="Chromosome"/>
</dbReference>